<protein>
    <submittedName>
        <fullName evidence="1">Uncharacterized protein</fullName>
    </submittedName>
</protein>
<name>Q7VBJ7_PROMA</name>
<evidence type="ECO:0000313" key="1">
    <source>
        <dbReference type="EMBL" id="AAQ00140.1"/>
    </source>
</evidence>
<dbReference type="PATRIC" id="fig|167539.5.peg.1145"/>
<dbReference type="KEGG" id="pma:Pro_1095"/>
<dbReference type="EnsemblBacteria" id="AAQ00140">
    <property type="protein sequence ID" value="AAQ00140"/>
    <property type="gene ID" value="Pro_1095"/>
</dbReference>
<dbReference type="STRING" id="167539.Pro_1095"/>
<keyword evidence="2" id="KW-1185">Reference proteome</keyword>
<proteinExistence type="predicted"/>
<gene>
    <name evidence="1" type="ordered locus">Pro_1095</name>
</gene>
<dbReference type="EMBL" id="AE017126">
    <property type="protein sequence ID" value="AAQ00140.1"/>
    <property type="molecule type" value="Genomic_DNA"/>
</dbReference>
<dbReference type="Proteomes" id="UP000001420">
    <property type="component" value="Chromosome"/>
</dbReference>
<sequence>MRMNIFFHRKFGTRLLLVSIGLLASLSFEDAHSGSLDRIIKSFCLDGFKKEMVNASNKIPKEMGEFTCNCFLQRINDGDNLDSAREVCKKAATQEFRL</sequence>
<dbReference type="OrthoDB" id="565313at2"/>
<evidence type="ECO:0000313" key="2">
    <source>
        <dbReference type="Proteomes" id="UP000001420"/>
    </source>
</evidence>
<accession>Q7VBJ7</accession>
<dbReference type="AlphaFoldDB" id="Q7VBJ7"/>
<dbReference type="HOGENOM" id="CLU_173875_0_0_3"/>
<organism evidence="1 2">
    <name type="scientific">Prochlorococcus marinus (strain SARG / CCMP1375 / SS120)</name>
    <dbReference type="NCBI Taxonomy" id="167539"/>
    <lineage>
        <taxon>Bacteria</taxon>
        <taxon>Bacillati</taxon>
        <taxon>Cyanobacteriota</taxon>
        <taxon>Cyanophyceae</taxon>
        <taxon>Synechococcales</taxon>
        <taxon>Prochlorococcaceae</taxon>
        <taxon>Prochlorococcus</taxon>
    </lineage>
</organism>
<reference evidence="1 2" key="1">
    <citation type="journal article" date="2003" name="Proc. Natl. Acad. Sci. U.S.A.">
        <title>Genome sequence of the cyanobacterium Prochlorococcus marinus SS120, a nearly minimal oxyphototrophic genome.</title>
        <authorList>
            <person name="Dufresne A."/>
            <person name="Salanoubat M."/>
            <person name="Partensky F."/>
            <person name="Artiguenave F."/>
            <person name="Axmann I.M."/>
            <person name="Barbe V."/>
            <person name="Duprat S."/>
            <person name="Galperin M.Y."/>
            <person name="Koonin E.V."/>
            <person name="Le Gall F."/>
            <person name="Makarova K.S."/>
            <person name="Ostrowski M."/>
            <person name="Oztas S."/>
            <person name="Robert C."/>
            <person name="Rogozin I.B."/>
            <person name="Scanlan D.J."/>
            <person name="Tandeau de Marsac N."/>
            <person name="Weissenbach J."/>
            <person name="Wincker P."/>
            <person name="Wolf Y.I."/>
            <person name="Hess W.R."/>
        </authorList>
    </citation>
    <scope>NUCLEOTIDE SEQUENCE [LARGE SCALE GENOMIC DNA]</scope>
    <source>
        <strain evidence="2">SARG / CCMP1375 / SS120</strain>
    </source>
</reference>